<reference evidence="3 4" key="1">
    <citation type="journal article" date="2020" name="Nature">
        <title>Six reference-quality genomes reveal evolution of bat adaptations.</title>
        <authorList>
            <person name="Jebb D."/>
            <person name="Huang Z."/>
            <person name="Pippel M."/>
            <person name="Hughes G.M."/>
            <person name="Lavrichenko K."/>
            <person name="Devanna P."/>
            <person name="Winkler S."/>
            <person name="Jermiin L.S."/>
            <person name="Skirmuntt E.C."/>
            <person name="Katzourakis A."/>
            <person name="Burkitt-Gray L."/>
            <person name="Ray D.A."/>
            <person name="Sullivan K.A.M."/>
            <person name="Roscito J.G."/>
            <person name="Kirilenko B.M."/>
            <person name="Davalos L.M."/>
            <person name="Corthals A.P."/>
            <person name="Power M.L."/>
            <person name="Jones G."/>
            <person name="Ransome R.D."/>
            <person name="Dechmann D.K.N."/>
            <person name="Locatelli A.G."/>
            <person name="Puechmaille S.J."/>
            <person name="Fedrigo O."/>
            <person name="Jarvis E.D."/>
            <person name="Hiller M."/>
            <person name="Vernes S.C."/>
            <person name="Myers E.W."/>
            <person name="Teeling E.C."/>
        </authorList>
    </citation>
    <scope>NUCLEOTIDE SEQUENCE [LARGE SCALE GENOMIC DNA]</scope>
    <source>
        <strain evidence="3">MMyoMyo1</strain>
        <tissue evidence="3">Flight muscle</tissue>
    </source>
</reference>
<evidence type="ECO:0000313" key="3">
    <source>
        <dbReference type="EMBL" id="KAF6349266.1"/>
    </source>
</evidence>
<name>A0A7J7XIT6_MYOMY</name>
<keyword evidence="2" id="KW-0472">Membrane</keyword>
<comment type="caution">
    <text evidence="3">The sequence shown here is derived from an EMBL/GenBank/DDBJ whole genome shotgun (WGS) entry which is preliminary data.</text>
</comment>
<proteinExistence type="predicted"/>
<feature type="compositionally biased region" description="Basic and acidic residues" evidence="1">
    <location>
        <begin position="30"/>
        <end position="41"/>
    </location>
</feature>
<dbReference type="AlphaFoldDB" id="A0A7J7XIT6"/>
<keyword evidence="2" id="KW-1133">Transmembrane helix</keyword>
<feature type="transmembrane region" description="Helical" evidence="2">
    <location>
        <begin position="103"/>
        <end position="121"/>
    </location>
</feature>
<dbReference type="Proteomes" id="UP000527355">
    <property type="component" value="Unassembled WGS sequence"/>
</dbReference>
<dbReference type="EMBL" id="JABWUV010000006">
    <property type="protein sequence ID" value="KAF6349266.1"/>
    <property type="molecule type" value="Genomic_DNA"/>
</dbReference>
<keyword evidence="2" id="KW-0812">Transmembrane</keyword>
<protein>
    <submittedName>
        <fullName evidence="3">Uncharacterized protein</fullName>
    </submittedName>
</protein>
<organism evidence="3 4">
    <name type="scientific">Myotis myotis</name>
    <name type="common">Greater mouse-eared bat</name>
    <name type="synonym">Vespertilio myotis</name>
    <dbReference type="NCBI Taxonomy" id="51298"/>
    <lineage>
        <taxon>Eukaryota</taxon>
        <taxon>Metazoa</taxon>
        <taxon>Chordata</taxon>
        <taxon>Craniata</taxon>
        <taxon>Vertebrata</taxon>
        <taxon>Euteleostomi</taxon>
        <taxon>Mammalia</taxon>
        <taxon>Eutheria</taxon>
        <taxon>Laurasiatheria</taxon>
        <taxon>Chiroptera</taxon>
        <taxon>Yangochiroptera</taxon>
        <taxon>Vespertilionidae</taxon>
        <taxon>Myotis</taxon>
    </lineage>
</organism>
<evidence type="ECO:0000313" key="4">
    <source>
        <dbReference type="Proteomes" id="UP000527355"/>
    </source>
</evidence>
<keyword evidence="4" id="KW-1185">Reference proteome</keyword>
<gene>
    <name evidence="3" type="ORF">mMyoMyo1_011810</name>
</gene>
<evidence type="ECO:0000256" key="1">
    <source>
        <dbReference type="SAM" id="MobiDB-lite"/>
    </source>
</evidence>
<sequence length="124" mass="13307">MSAAATRGKRVRGAGGPSPSRGAMAAQRGAESRSRGRESQRRRPSVRGGPRSAGLQPLAGLDGSGPGGDSVNFEGGTNRNGWRARNEGVAHTWRVFDLQITKVILLFLFSVDAFYFVYLSHFSN</sequence>
<feature type="region of interest" description="Disordered" evidence="1">
    <location>
        <begin position="1"/>
        <end position="83"/>
    </location>
</feature>
<evidence type="ECO:0000256" key="2">
    <source>
        <dbReference type="SAM" id="Phobius"/>
    </source>
</evidence>
<accession>A0A7J7XIT6</accession>